<keyword evidence="1" id="KW-0732">Signal</keyword>
<evidence type="ECO:0000256" key="1">
    <source>
        <dbReference type="SAM" id="SignalP"/>
    </source>
</evidence>
<feature type="chain" id="PRO_5016426889" description="Lipoprotein" evidence="1">
    <location>
        <begin position="19"/>
        <end position="76"/>
    </location>
</feature>
<gene>
    <name evidence="2" type="ORF">DJ017_06810</name>
</gene>
<reference evidence="3" key="1">
    <citation type="submission" date="2018-05" db="EMBL/GenBank/DDBJ databases">
        <authorList>
            <person name="Li X."/>
        </authorList>
    </citation>
    <scope>NUCLEOTIDE SEQUENCE [LARGE SCALE GENOMIC DNA]</scope>
    <source>
        <strain evidence="3">LX32</strain>
    </source>
</reference>
<evidence type="ECO:0000313" key="2">
    <source>
        <dbReference type="EMBL" id="RAK54254.1"/>
    </source>
</evidence>
<proteinExistence type="predicted"/>
<organism evidence="2 3">
    <name type="scientific">Phenylobacterium soli</name>
    <dbReference type="NCBI Taxonomy" id="2170551"/>
    <lineage>
        <taxon>Bacteria</taxon>
        <taxon>Pseudomonadati</taxon>
        <taxon>Pseudomonadota</taxon>
        <taxon>Alphaproteobacteria</taxon>
        <taxon>Caulobacterales</taxon>
        <taxon>Caulobacteraceae</taxon>
        <taxon>Phenylobacterium</taxon>
    </lineage>
</organism>
<keyword evidence="3" id="KW-1185">Reference proteome</keyword>
<protein>
    <recommendedName>
        <fullName evidence="4">Lipoprotein</fullName>
    </recommendedName>
</protein>
<name>A0A328ALG3_9CAUL</name>
<dbReference type="AlphaFoldDB" id="A0A328ALG3"/>
<dbReference type="Proteomes" id="UP000249254">
    <property type="component" value="Unassembled WGS sequence"/>
</dbReference>
<dbReference type="RefSeq" id="WP_111528005.1">
    <property type="nucleotide sequence ID" value="NZ_JBHRSG010000002.1"/>
</dbReference>
<sequence length="76" mass="8391">MGRALLALATLMTLSACAEGYSYVYDYDPYLGPRGHYVRPFRPASLQGCARVAYVRQLDPWRGEYASGPVCAAAER</sequence>
<feature type="signal peptide" evidence="1">
    <location>
        <begin position="1"/>
        <end position="18"/>
    </location>
</feature>
<accession>A0A328ALG3</accession>
<dbReference type="EMBL" id="QFYQ01000001">
    <property type="protein sequence ID" value="RAK54254.1"/>
    <property type="molecule type" value="Genomic_DNA"/>
</dbReference>
<comment type="caution">
    <text evidence="2">The sequence shown here is derived from an EMBL/GenBank/DDBJ whole genome shotgun (WGS) entry which is preliminary data.</text>
</comment>
<dbReference type="PROSITE" id="PS51257">
    <property type="entry name" value="PROKAR_LIPOPROTEIN"/>
    <property type="match status" value="1"/>
</dbReference>
<evidence type="ECO:0000313" key="3">
    <source>
        <dbReference type="Proteomes" id="UP000249254"/>
    </source>
</evidence>
<evidence type="ECO:0008006" key="4">
    <source>
        <dbReference type="Google" id="ProtNLM"/>
    </source>
</evidence>